<evidence type="ECO:0000256" key="6">
    <source>
        <dbReference type="ARBA" id="ARBA00022679"/>
    </source>
</evidence>
<dbReference type="RefSeq" id="WP_199025946.1">
    <property type="nucleotide sequence ID" value="NZ_JAELVR010000011.1"/>
</dbReference>
<gene>
    <name evidence="17" type="primary">hemA</name>
    <name evidence="17" type="ORF">JF290_16190</name>
</gene>
<dbReference type="Proteomes" id="UP000619079">
    <property type="component" value="Unassembled WGS sequence"/>
</dbReference>
<dbReference type="InterPro" id="IPR010961">
    <property type="entry name" value="4pyrrol_synth_NH2levulA_synth"/>
</dbReference>
<evidence type="ECO:0000256" key="1">
    <source>
        <dbReference type="ARBA" id="ARBA00001933"/>
    </source>
</evidence>
<evidence type="ECO:0000256" key="2">
    <source>
        <dbReference type="ARBA" id="ARBA00005029"/>
    </source>
</evidence>
<feature type="domain" description="Aminotransferase class I/classII large" evidence="16">
    <location>
        <begin position="47"/>
        <end position="390"/>
    </location>
</feature>
<dbReference type="GO" id="GO:0006782">
    <property type="term" value="P:protoporphyrinogen IX biosynthetic process"/>
    <property type="evidence" value="ECO:0007669"/>
    <property type="project" value="UniProtKB-UniRule"/>
</dbReference>
<dbReference type="SUPFAM" id="SSF53383">
    <property type="entry name" value="PLP-dependent transferases"/>
    <property type="match status" value="1"/>
</dbReference>
<evidence type="ECO:0000313" key="18">
    <source>
        <dbReference type="Proteomes" id="UP000619079"/>
    </source>
</evidence>
<evidence type="ECO:0000256" key="12">
    <source>
        <dbReference type="ARBA" id="ARBA00032773"/>
    </source>
</evidence>
<dbReference type="NCBIfam" id="TIGR01821">
    <property type="entry name" value="5aminolev_synth"/>
    <property type="match status" value="1"/>
</dbReference>
<dbReference type="FunFam" id="3.40.640.10:FF:000006">
    <property type="entry name" value="5-aminolevulinate synthase, mitochondrial"/>
    <property type="match status" value="1"/>
</dbReference>
<dbReference type="InterPro" id="IPR001917">
    <property type="entry name" value="Aminotrans_II_pyridoxalP_BS"/>
</dbReference>
<reference evidence="17" key="1">
    <citation type="submission" date="2020-12" db="EMBL/GenBank/DDBJ databases">
        <title>Sedimentitalea sp. nov., isolated from sand in Incheon.</title>
        <authorList>
            <person name="Kim W."/>
        </authorList>
    </citation>
    <scope>NUCLEOTIDE SEQUENCE</scope>
    <source>
        <strain evidence="17">CAU 1593</strain>
    </source>
</reference>
<proteinExistence type="inferred from homology"/>
<keyword evidence="18" id="KW-1185">Reference proteome</keyword>
<dbReference type="CDD" id="cd06454">
    <property type="entry name" value="KBL_like"/>
    <property type="match status" value="1"/>
</dbReference>
<accession>A0A8J7ILZ7</accession>
<comment type="cofactor">
    <cofactor evidence="1 14">
        <name>pyridoxal 5'-phosphate</name>
        <dbReference type="ChEBI" id="CHEBI:597326"/>
    </cofactor>
</comment>
<dbReference type="Pfam" id="PF00155">
    <property type="entry name" value="Aminotran_1_2"/>
    <property type="match status" value="1"/>
</dbReference>
<evidence type="ECO:0000259" key="16">
    <source>
        <dbReference type="Pfam" id="PF00155"/>
    </source>
</evidence>
<dbReference type="InterPro" id="IPR015422">
    <property type="entry name" value="PyrdxlP-dep_Trfase_small"/>
</dbReference>
<keyword evidence="8 15" id="KW-0350">Heme biosynthesis</keyword>
<dbReference type="Gene3D" id="3.40.640.10">
    <property type="entry name" value="Type I PLP-dependent aspartate aminotransferase-like (Major domain)"/>
    <property type="match status" value="1"/>
</dbReference>
<comment type="similarity">
    <text evidence="3 14">Belongs to the class-II pyridoxal-phosphate-dependent aminotransferase family.</text>
</comment>
<dbReference type="InterPro" id="IPR050087">
    <property type="entry name" value="AON_synthase_class-II"/>
</dbReference>
<dbReference type="GO" id="GO:0030170">
    <property type="term" value="F:pyridoxal phosphate binding"/>
    <property type="evidence" value="ECO:0007669"/>
    <property type="project" value="UniProtKB-UniRule"/>
</dbReference>
<comment type="pathway">
    <text evidence="2 15">Porphyrin-containing compound metabolism; protoporphyrin-IX biosynthesis; 5-aminolevulinate from glycine: step 1/1.</text>
</comment>
<protein>
    <recommendedName>
        <fullName evidence="5 15">5-aminolevulinate synthase</fullName>
        <ecNumber evidence="5 15">2.3.1.37</ecNumber>
    </recommendedName>
    <alternativeName>
        <fullName evidence="10 15">5-aminolevulinic acid synthase</fullName>
    </alternativeName>
    <alternativeName>
        <fullName evidence="11 15">Delta-ALA synthase</fullName>
    </alternativeName>
    <alternativeName>
        <fullName evidence="12 15">Delta-aminolevulinate synthase</fullName>
    </alternativeName>
</protein>
<evidence type="ECO:0000256" key="10">
    <source>
        <dbReference type="ARBA" id="ARBA00031691"/>
    </source>
</evidence>
<comment type="catalytic activity">
    <reaction evidence="13 15">
        <text>succinyl-CoA + glycine + H(+) = 5-aminolevulinate + CO2 + CoA</text>
        <dbReference type="Rhea" id="RHEA:12921"/>
        <dbReference type="ChEBI" id="CHEBI:15378"/>
        <dbReference type="ChEBI" id="CHEBI:16526"/>
        <dbReference type="ChEBI" id="CHEBI:57287"/>
        <dbReference type="ChEBI" id="CHEBI:57292"/>
        <dbReference type="ChEBI" id="CHEBI:57305"/>
        <dbReference type="ChEBI" id="CHEBI:356416"/>
        <dbReference type="EC" id="2.3.1.37"/>
    </reaction>
</comment>
<comment type="caution">
    <text evidence="17">The sequence shown here is derived from an EMBL/GenBank/DDBJ whole genome shotgun (WGS) entry which is preliminary data.</text>
</comment>
<dbReference type="AlphaFoldDB" id="A0A8J7ILZ7"/>
<dbReference type="InterPro" id="IPR015421">
    <property type="entry name" value="PyrdxlP-dep_Trfase_major"/>
</dbReference>
<comment type="subunit">
    <text evidence="4">Homodimer.</text>
</comment>
<dbReference type="UniPathway" id="UPA00251">
    <property type="reaction ID" value="UER00375"/>
</dbReference>
<dbReference type="InterPro" id="IPR015424">
    <property type="entry name" value="PyrdxlP-dep_Trfase"/>
</dbReference>
<evidence type="ECO:0000256" key="13">
    <source>
        <dbReference type="ARBA" id="ARBA00047654"/>
    </source>
</evidence>
<dbReference type="PANTHER" id="PTHR13693">
    <property type="entry name" value="CLASS II AMINOTRANSFERASE/8-AMINO-7-OXONONANOATE SYNTHASE"/>
    <property type="match status" value="1"/>
</dbReference>
<evidence type="ECO:0000256" key="7">
    <source>
        <dbReference type="ARBA" id="ARBA00022898"/>
    </source>
</evidence>
<keyword evidence="9 15" id="KW-0012">Acyltransferase</keyword>
<evidence type="ECO:0000256" key="11">
    <source>
        <dbReference type="ARBA" id="ARBA00031945"/>
    </source>
</evidence>
<dbReference type="EC" id="2.3.1.37" evidence="5 15"/>
<dbReference type="GO" id="GO:0003870">
    <property type="term" value="F:5-aminolevulinate synthase activity"/>
    <property type="evidence" value="ECO:0007669"/>
    <property type="project" value="UniProtKB-EC"/>
</dbReference>
<evidence type="ECO:0000256" key="9">
    <source>
        <dbReference type="ARBA" id="ARBA00023315"/>
    </source>
</evidence>
<dbReference type="InterPro" id="IPR004839">
    <property type="entry name" value="Aminotransferase_I/II_large"/>
</dbReference>
<evidence type="ECO:0000256" key="8">
    <source>
        <dbReference type="ARBA" id="ARBA00023133"/>
    </source>
</evidence>
<keyword evidence="6 15" id="KW-0808">Transferase</keyword>
<evidence type="ECO:0000256" key="3">
    <source>
        <dbReference type="ARBA" id="ARBA00008392"/>
    </source>
</evidence>
<dbReference type="PANTHER" id="PTHR13693:SF102">
    <property type="entry name" value="2-AMINO-3-KETOBUTYRATE COENZYME A LIGASE, MITOCHONDRIAL"/>
    <property type="match status" value="1"/>
</dbReference>
<evidence type="ECO:0000256" key="5">
    <source>
        <dbReference type="ARBA" id="ARBA00013257"/>
    </source>
</evidence>
<name>A0A8J7ILZ7_9RHOB</name>
<sequence>MAHERYFQDRLQGLKDEGNYRVFTDLMRRRGAFPQATRFTGAQTGEVTVWCSNDYLGMGQHPSVLTAMHEALDTCGAGAGGTRNISGTTHHHVLLERELADLHGKEAALLFTSGYVSNWAALGTLASEIPGCIVFSDSLNHASMIEGIRHSRAQKVIWKHNDLADLEAKLAAAPANAPKLIAFESVYSMDGDIAPIKEICDLADRFGAMTYLDEVHAVGMYGPRGGGIAEREGLMHRLTVIEGTLGKAFGVVGGYIAASAALCDFVRSFASGFIFTTALPPAVAAGAAASVRHLKSSDEERRGQHANVARLRARLDAAGIPHIDNPSHIIPVIVGDPMKCKYISDLLLDAFGIYIQPINYPTVPKGTERLRITPSPVHSEADIDALVEALGQLWNQCKLARQPLAAQ</sequence>
<dbReference type="Gene3D" id="3.90.1150.10">
    <property type="entry name" value="Aspartate Aminotransferase, domain 1"/>
    <property type="match status" value="1"/>
</dbReference>
<organism evidence="17 18">
    <name type="scientific">Sedimentitalea arenosa</name>
    <dbReference type="NCBI Taxonomy" id="2798803"/>
    <lineage>
        <taxon>Bacteria</taxon>
        <taxon>Pseudomonadati</taxon>
        <taxon>Pseudomonadota</taxon>
        <taxon>Alphaproteobacteria</taxon>
        <taxon>Rhodobacterales</taxon>
        <taxon>Paracoccaceae</taxon>
        <taxon>Sedimentitalea</taxon>
    </lineage>
</organism>
<evidence type="ECO:0000256" key="15">
    <source>
        <dbReference type="RuleBase" id="RU910713"/>
    </source>
</evidence>
<evidence type="ECO:0000256" key="4">
    <source>
        <dbReference type="ARBA" id="ARBA00011738"/>
    </source>
</evidence>
<keyword evidence="7 14" id="KW-0663">Pyridoxal phosphate</keyword>
<evidence type="ECO:0000313" key="17">
    <source>
        <dbReference type="EMBL" id="MBJ6373068.1"/>
    </source>
</evidence>
<evidence type="ECO:0000256" key="14">
    <source>
        <dbReference type="RuleBase" id="RU003693"/>
    </source>
</evidence>
<dbReference type="PROSITE" id="PS00599">
    <property type="entry name" value="AA_TRANSFER_CLASS_2"/>
    <property type="match status" value="1"/>
</dbReference>
<dbReference type="EMBL" id="JAELVR010000011">
    <property type="protein sequence ID" value="MBJ6373068.1"/>
    <property type="molecule type" value="Genomic_DNA"/>
</dbReference>